<dbReference type="InterPro" id="IPR023393">
    <property type="entry name" value="START-like_dom_sf"/>
</dbReference>
<evidence type="ECO:0000313" key="4">
    <source>
        <dbReference type="Proteomes" id="UP000306628"/>
    </source>
</evidence>
<accession>A0A5S4G4C1</accession>
<evidence type="ECO:0000259" key="2">
    <source>
        <dbReference type="Pfam" id="PF03364"/>
    </source>
</evidence>
<evidence type="ECO:0000313" key="3">
    <source>
        <dbReference type="EMBL" id="TMR27826.1"/>
    </source>
</evidence>
<feature type="compositionally biased region" description="Basic and acidic residues" evidence="1">
    <location>
        <begin position="261"/>
        <end position="273"/>
    </location>
</feature>
<comment type="caution">
    <text evidence="3">The sequence shown here is derived from an EMBL/GenBank/DDBJ whole genome shotgun (WGS) entry which is preliminary data.</text>
</comment>
<dbReference type="SUPFAM" id="SSF55961">
    <property type="entry name" value="Bet v1-like"/>
    <property type="match status" value="1"/>
</dbReference>
<keyword evidence="4" id="KW-1185">Reference proteome</keyword>
<feature type="region of interest" description="Disordered" evidence="1">
    <location>
        <begin position="1"/>
        <end position="27"/>
    </location>
</feature>
<dbReference type="AlphaFoldDB" id="A0A5S4G4C1"/>
<dbReference type="EMBL" id="VCKX01000158">
    <property type="protein sequence ID" value="TMR27826.1"/>
    <property type="molecule type" value="Genomic_DNA"/>
</dbReference>
<evidence type="ECO:0000256" key="1">
    <source>
        <dbReference type="SAM" id="MobiDB-lite"/>
    </source>
</evidence>
<name>A0A5S4G4C1_9ACTN</name>
<dbReference type="InterPro" id="IPR047137">
    <property type="entry name" value="ORF3"/>
</dbReference>
<proteinExistence type="predicted"/>
<dbReference type="CDD" id="cd07817">
    <property type="entry name" value="SRPBCC_8"/>
    <property type="match status" value="1"/>
</dbReference>
<organism evidence="3 4">
    <name type="scientific">Nonomuraea zeae</name>
    <dbReference type="NCBI Taxonomy" id="1642303"/>
    <lineage>
        <taxon>Bacteria</taxon>
        <taxon>Bacillati</taxon>
        <taxon>Actinomycetota</taxon>
        <taxon>Actinomycetes</taxon>
        <taxon>Streptosporangiales</taxon>
        <taxon>Streptosporangiaceae</taxon>
        <taxon>Nonomuraea</taxon>
    </lineage>
</organism>
<dbReference type="OrthoDB" id="3695445at2"/>
<feature type="region of interest" description="Disordered" evidence="1">
    <location>
        <begin position="279"/>
        <end position="472"/>
    </location>
</feature>
<dbReference type="Pfam" id="PF03364">
    <property type="entry name" value="Polyketide_cyc"/>
    <property type="match status" value="1"/>
</dbReference>
<protein>
    <submittedName>
        <fullName evidence="3">SRPBCC family protein</fullName>
    </submittedName>
</protein>
<dbReference type="PANTHER" id="PTHR33824:SF7">
    <property type="entry name" value="POLYKETIDE CYCLASE_DEHYDRASE AND LIPID TRANSPORT SUPERFAMILY PROTEIN"/>
    <property type="match status" value="1"/>
</dbReference>
<dbReference type="PANTHER" id="PTHR33824">
    <property type="entry name" value="POLYKETIDE CYCLASE/DEHYDRASE AND LIPID TRANSPORT SUPERFAMILY PROTEIN"/>
    <property type="match status" value="1"/>
</dbReference>
<feature type="compositionally biased region" description="Basic and acidic residues" evidence="1">
    <location>
        <begin position="451"/>
        <end position="462"/>
    </location>
</feature>
<feature type="region of interest" description="Disordered" evidence="1">
    <location>
        <begin position="254"/>
        <end position="273"/>
    </location>
</feature>
<dbReference type="Proteomes" id="UP000306628">
    <property type="component" value="Unassembled WGS sequence"/>
</dbReference>
<reference evidence="3 4" key="1">
    <citation type="submission" date="2019-05" db="EMBL/GenBank/DDBJ databases">
        <title>Draft genome sequence of Nonomuraea zeae DSM 100528.</title>
        <authorList>
            <person name="Saricaoglu S."/>
            <person name="Isik K."/>
        </authorList>
    </citation>
    <scope>NUCLEOTIDE SEQUENCE [LARGE SCALE GENOMIC DNA]</scope>
    <source>
        <strain evidence="3 4">DSM 100528</strain>
    </source>
</reference>
<feature type="compositionally biased region" description="Acidic residues" evidence="1">
    <location>
        <begin position="288"/>
        <end position="437"/>
    </location>
</feature>
<feature type="compositionally biased region" description="Basic residues" evidence="1">
    <location>
        <begin position="463"/>
        <end position="472"/>
    </location>
</feature>
<dbReference type="Gene3D" id="3.30.530.20">
    <property type="match status" value="1"/>
</dbReference>
<sequence length="472" mass="53034">MAAGAARRGQEAVKDTPADKAVPGMPTDQLKSALKDLAVAAAERALTSVTGKVEGLSGRLGGMAEGGGSNLLGAITGSGKSVGGSALAGAAKGAIKGIFSRKGKGKGGKKLKVTNIVETIDVGAPRRIVYNQWTEFQDFPSFMKKVENVEQKSDEKLAWTAQILWSHRTWRSTIREQVPDERIIWRSEGDKGHVDGAVSFHALTPDFTRVVVILEYHPKGFFEYTGNLWRAQGRRARLELKHFARHVMTQVMQKPEEMEESGWRGEIRDGKIVKDHETAVAEEKEAAEAGEEEDELEQGESEEEPEEEQEEGEEEEPEEEQEEGEEEEPEEEEEEEEEEGEPEDQAEGEEEEPEEEEEEGEEEEPEEEQEEEEEEGEPEDQAEGEDEDQDEEEEEEEEGEGEPEDQAEDEEEEEEEEEPEEEEPEEEEPEEEEEPAEEAPPKRTARAKRPAQRESAGREPSRPARRRSPAWK</sequence>
<gene>
    <name evidence="3" type="ORF">ETD85_37905</name>
</gene>
<dbReference type="InterPro" id="IPR005031">
    <property type="entry name" value="COQ10_START"/>
</dbReference>
<feature type="domain" description="Coenzyme Q-binding protein COQ10 START" evidence="2">
    <location>
        <begin position="122"/>
        <end position="243"/>
    </location>
</feature>
<feature type="compositionally biased region" description="Basic and acidic residues" evidence="1">
    <location>
        <begin position="8"/>
        <end position="18"/>
    </location>
</feature>